<comment type="subunit">
    <text evidence="13">F-type ATPases have 2 components, F(1) - the catalytic core - and F(0) - the membrane proton channel. F(1) has five subunits: alpha(3), beta(3), gamma(1), delta(1), epsilon(1). F(0) has four main subunits: a(1), b(2) and c(10-14). The alpha and beta chains form an alternating ring which encloses part of the gamma chain. F(1) is attached to F(0) by a central stalk formed by the gamma and epsilon chains, while a peripheral stalk is formed by the delta and b chains.</text>
</comment>
<comment type="similarity">
    <text evidence="1 15 16">Belongs to the ATPase B chain family.</text>
</comment>
<gene>
    <name evidence="15" type="primary">atpF</name>
    <name evidence="18" type="ORF">SAMN05660836_02216</name>
</gene>
<proteinExistence type="inferred from homology"/>
<organism evidence="18 19">
    <name type="scientific">Thermodesulforhabdus norvegica</name>
    <dbReference type="NCBI Taxonomy" id="39841"/>
    <lineage>
        <taxon>Bacteria</taxon>
        <taxon>Pseudomonadati</taxon>
        <taxon>Thermodesulfobacteriota</taxon>
        <taxon>Syntrophobacteria</taxon>
        <taxon>Syntrophobacterales</taxon>
        <taxon>Thermodesulforhabdaceae</taxon>
        <taxon>Thermodesulforhabdus</taxon>
    </lineage>
</organism>
<dbReference type="NCBIfam" id="TIGR01144">
    <property type="entry name" value="ATP_synt_b"/>
    <property type="match status" value="1"/>
</dbReference>
<evidence type="ECO:0000256" key="9">
    <source>
        <dbReference type="ARBA" id="ARBA00023136"/>
    </source>
</evidence>
<evidence type="ECO:0000256" key="6">
    <source>
        <dbReference type="ARBA" id="ARBA00022781"/>
    </source>
</evidence>
<name>A0A1I4VD05_9BACT</name>
<keyword evidence="19" id="KW-1185">Reference proteome</keyword>
<dbReference type="GO" id="GO:0012505">
    <property type="term" value="C:endomembrane system"/>
    <property type="evidence" value="ECO:0007669"/>
    <property type="project" value="UniProtKB-SubCell"/>
</dbReference>
<protein>
    <recommendedName>
        <fullName evidence="15">ATP synthase subunit b</fullName>
    </recommendedName>
    <alternativeName>
        <fullName evidence="15">ATP synthase F(0) sector subunit b</fullName>
    </alternativeName>
    <alternativeName>
        <fullName evidence="15">ATPase subunit I</fullName>
    </alternativeName>
    <alternativeName>
        <fullName evidence="15">F-type ATPase subunit b</fullName>
        <shortName evidence="15">F-ATPase subunit b</shortName>
    </alternativeName>
</protein>
<feature type="transmembrane region" description="Helical" evidence="15">
    <location>
        <begin position="37"/>
        <end position="55"/>
    </location>
</feature>
<dbReference type="AlphaFoldDB" id="A0A1I4VD05"/>
<keyword evidence="10 15" id="KW-0066">ATP synthesis</keyword>
<comment type="subunit">
    <text evidence="15">F-type ATPases have 2 components, F(1) - the catalytic core - and F(0) - the membrane proton channel. F(1) has five subunits: alpha(3), beta(3), gamma(1), delta(1), epsilon(1). F(0) has three main subunits: a(1), b(2) and c(10-14). The alpha and beta chains form an alternating ring which encloses part of the gamma chain. F(1) is attached to F(0) by a central stalk formed by the gamma and epsilon chains, while a peripheral stalk is formed by the delta and b chains.</text>
</comment>
<evidence type="ECO:0000256" key="1">
    <source>
        <dbReference type="ARBA" id="ARBA00005513"/>
    </source>
</evidence>
<keyword evidence="7 15" id="KW-1133">Transmembrane helix</keyword>
<keyword evidence="8 15" id="KW-0406">Ion transport</keyword>
<dbReference type="STRING" id="39841.SAMN05660836_02216"/>
<evidence type="ECO:0000256" key="7">
    <source>
        <dbReference type="ARBA" id="ARBA00022989"/>
    </source>
</evidence>
<dbReference type="PANTHER" id="PTHR33445:SF1">
    <property type="entry name" value="ATP SYNTHASE SUBUNIT B"/>
    <property type="match status" value="1"/>
</dbReference>
<dbReference type="InterPro" id="IPR050059">
    <property type="entry name" value="ATP_synthase_B_chain"/>
</dbReference>
<dbReference type="OrthoDB" id="5471016at2"/>
<accession>A0A1I4VD05</accession>
<dbReference type="Pfam" id="PF00430">
    <property type="entry name" value="ATP-synt_B"/>
    <property type="match status" value="1"/>
</dbReference>
<evidence type="ECO:0000256" key="10">
    <source>
        <dbReference type="ARBA" id="ARBA00023310"/>
    </source>
</evidence>
<sequence>MKGLVRYGTVVVFTGVVLAGRVWAAEGAEHGANWGDLLLRCINFAILVGVLYKLLKKPIVNYFTARRRNIQQLLEEMEKRKEEAERKCAEYKAKLALLDQEVEKIVKEYVEQGERERAKIIEAAERQAEYIKQQAQLAIQQEMKAAKEALRAEVAELTVKAAEDMLKERIGDEDQTRLVEEFMIKVVEAK</sequence>
<dbReference type="InterPro" id="IPR005864">
    <property type="entry name" value="ATP_synth_F0_bsu_bac"/>
</dbReference>
<evidence type="ECO:0000313" key="18">
    <source>
        <dbReference type="EMBL" id="SFM99045.1"/>
    </source>
</evidence>
<dbReference type="PANTHER" id="PTHR33445">
    <property type="entry name" value="ATP SYNTHASE SUBUNIT B', CHLOROPLASTIC"/>
    <property type="match status" value="1"/>
</dbReference>
<comment type="function">
    <text evidence="12">Component of the F(0) channel, it forms part of the peripheral stalk, linking F(1) to F(0). The b'-subunit is a diverged and duplicated form of b found in plants and photosynthetic bacteria.</text>
</comment>
<evidence type="ECO:0000256" key="15">
    <source>
        <dbReference type="HAMAP-Rule" id="MF_01398"/>
    </source>
</evidence>
<comment type="function">
    <text evidence="11 15">F(1)F(0) ATP synthase produces ATP from ADP in the presence of a proton or sodium gradient. F-type ATPases consist of two structural domains, F(1) containing the extramembraneous catalytic core and F(0) containing the membrane proton channel, linked together by a central stalk and a peripheral stalk. During catalysis, ATP synthesis in the catalytic domain of F(1) is coupled via a rotary mechanism of the central stalk subunits to proton translocation.</text>
</comment>
<dbReference type="RefSeq" id="WP_093395820.1">
    <property type="nucleotide sequence ID" value="NZ_FOUU01000009.1"/>
</dbReference>
<evidence type="ECO:0000256" key="3">
    <source>
        <dbReference type="ARBA" id="ARBA00022475"/>
    </source>
</evidence>
<keyword evidence="2 15" id="KW-0813">Transport</keyword>
<dbReference type="CDD" id="cd06503">
    <property type="entry name" value="ATP-synt_Fo_b"/>
    <property type="match status" value="1"/>
</dbReference>
<dbReference type="Proteomes" id="UP000199611">
    <property type="component" value="Unassembled WGS sequence"/>
</dbReference>
<keyword evidence="4 15" id="KW-0138">CF(0)</keyword>
<keyword evidence="6 15" id="KW-0375">Hydrogen ion transport</keyword>
<dbReference type="GO" id="GO:0046961">
    <property type="term" value="F:proton-transporting ATPase activity, rotational mechanism"/>
    <property type="evidence" value="ECO:0007669"/>
    <property type="project" value="TreeGrafter"/>
</dbReference>
<dbReference type="GO" id="GO:0046933">
    <property type="term" value="F:proton-transporting ATP synthase activity, rotational mechanism"/>
    <property type="evidence" value="ECO:0007669"/>
    <property type="project" value="UniProtKB-UniRule"/>
</dbReference>
<evidence type="ECO:0000256" key="2">
    <source>
        <dbReference type="ARBA" id="ARBA00022448"/>
    </source>
</evidence>
<dbReference type="EMBL" id="FOUU01000009">
    <property type="protein sequence ID" value="SFM99045.1"/>
    <property type="molecule type" value="Genomic_DNA"/>
</dbReference>
<dbReference type="GO" id="GO:0005886">
    <property type="term" value="C:plasma membrane"/>
    <property type="evidence" value="ECO:0007669"/>
    <property type="project" value="UniProtKB-SubCell"/>
</dbReference>
<dbReference type="InterPro" id="IPR002146">
    <property type="entry name" value="ATP_synth_b/b'su_bac/chlpt"/>
</dbReference>
<dbReference type="HAMAP" id="MF_01398">
    <property type="entry name" value="ATP_synth_b_bprime"/>
    <property type="match status" value="1"/>
</dbReference>
<evidence type="ECO:0000313" key="19">
    <source>
        <dbReference type="Proteomes" id="UP000199611"/>
    </source>
</evidence>
<reference evidence="18 19" key="1">
    <citation type="submission" date="2016-10" db="EMBL/GenBank/DDBJ databases">
        <authorList>
            <person name="de Groot N.N."/>
        </authorList>
    </citation>
    <scope>NUCLEOTIDE SEQUENCE [LARGE SCALE GENOMIC DNA]</scope>
    <source>
        <strain evidence="18 19">DSM 9990</strain>
    </source>
</reference>
<evidence type="ECO:0000256" key="17">
    <source>
        <dbReference type="SAM" id="Coils"/>
    </source>
</evidence>
<dbReference type="GO" id="GO:0045259">
    <property type="term" value="C:proton-transporting ATP synthase complex"/>
    <property type="evidence" value="ECO:0007669"/>
    <property type="project" value="UniProtKB-KW"/>
</dbReference>
<evidence type="ECO:0000256" key="13">
    <source>
        <dbReference type="ARBA" id="ARBA00026054"/>
    </source>
</evidence>
<keyword evidence="3 15" id="KW-1003">Cell membrane</keyword>
<evidence type="ECO:0000256" key="8">
    <source>
        <dbReference type="ARBA" id="ARBA00023065"/>
    </source>
</evidence>
<evidence type="ECO:0000256" key="11">
    <source>
        <dbReference type="ARBA" id="ARBA00025198"/>
    </source>
</evidence>
<comment type="subcellular location">
    <subcellularLocation>
        <location evidence="15">Cell membrane</location>
        <topology evidence="15">Single-pass membrane protein</topology>
    </subcellularLocation>
    <subcellularLocation>
        <location evidence="14">Endomembrane system</location>
        <topology evidence="14">Single-pass membrane protein</topology>
    </subcellularLocation>
</comment>
<evidence type="ECO:0000256" key="12">
    <source>
        <dbReference type="ARBA" id="ARBA00025614"/>
    </source>
</evidence>
<keyword evidence="5 15" id="KW-0812">Transmembrane</keyword>
<keyword evidence="9 15" id="KW-0472">Membrane</keyword>
<evidence type="ECO:0000256" key="16">
    <source>
        <dbReference type="RuleBase" id="RU003848"/>
    </source>
</evidence>
<evidence type="ECO:0000256" key="14">
    <source>
        <dbReference type="ARBA" id="ARBA00037847"/>
    </source>
</evidence>
<evidence type="ECO:0000256" key="5">
    <source>
        <dbReference type="ARBA" id="ARBA00022692"/>
    </source>
</evidence>
<evidence type="ECO:0000256" key="4">
    <source>
        <dbReference type="ARBA" id="ARBA00022547"/>
    </source>
</evidence>
<feature type="coiled-coil region" evidence="17">
    <location>
        <begin position="67"/>
        <end position="160"/>
    </location>
</feature>
<keyword evidence="17" id="KW-0175">Coiled coil</keyword>